<reference evidence="2 3" key="1">
    <citation type="submission" date="2019-08" db="EMBL/GenBank/DDBJ databases">
        <title>In-depth cultivation of the pig gut microbiome towards novel bacterial diversity and tailored functional studies.</title>
        <authorList>
            <person name="Wylensek D."/>
            <person name="Hitch T.C.A."/>
            <person name="Clavel T."/>
        </authorList>
    </citation>
    <scope>NUCLEOTIDE SEQUENCE [LARGE SCALE GENOMIC DNA]</scope>
    <source>
        <strain evidence="2 3">WCA-389-WT-23B</strain>
    </source>
</reference>
<name>A0A6N7W8E4_9FIRM</name>
<protein>
    <submittedName>
        <fullName evidence="2">Polysaccharide pyruvyl transferase family protein</fullName>
    </submittedName>
</protein>
<keyword evidence="3" id="KW-1185">Reference proteome</keyword>
<proteinExistence type="predicted"/>
<dbReference type="Proteomes" id="UP000436047">
    <property type="component" value="Unassembled WGS sequence"/>
</dbReference>
<keyword evidence="2" id="KW-0808">Transferase</keyword>
<dbReference type="RefSeq" id="WP_154463005.1">
    <property type="nucleotide sequence ID" value="NZ_VUMI01000001.1"/>
</dbReference>
<dbReference type="Pfam" id="PF04230">
    <property type="entry name" value="PS_pyruv_trans"/>
    <property type="match status" value="1"/>
</dbReference>
<organism evidence="2 3">
    <name type="scientific">Eisenbergiella porci</name>
    <dbReference type="NCBI Taxonomy" id="2652274"/>
    <lineage>
        <taxon>Bacteria</taxon>
        <taxon>Bacillati</taxon>
        <taxon>Bacillota</taxon>
        <taxon>Clostridia</taxon>
        <taxon>Lachnospirales</taxon>
        <taxon>Lachnospiraceae</taxon>
        <taxon>Eisenbergiella</taxon>
    </lineage>
</organism>
<sequence length="394" mass="45406">MDDIVGLVSVRNFNYGSILQAFAFQSVLFRKGINNEIILYKKRNGVKQLLRVFNMPLLKAKINTLKRSIYAKLDKDVNSVMRARHSSFSEFVKKKLVFSEEYDGRKSLIEGTKKYRAFILGSDQVWNPMNLGSDFYTLLFCPKNKLKVTYASSFGVSQIPNYQIRRTKNYLKAIDQISVREDSGAQIVKRLIGKDVPVVVDPTLLLDAEDWNSLIIDHRECEDKYIFAYFVGASPGHRDAVKRLSKNTGLKVIGIPFVDELAKSDYFMVDKEYLKVGPSEFVNLIRHAEFICTDSFHATVFSIQYQKLFFVFDRYKVDDKASMNSRLFSILRKLGLESRLVSQRGDILNWYEEDIDFAPVLNKLKNLRIDSEVYLDKVCNMLKEPNHINAAGED</sequence>
<evidence type="ECO:0000259" key="1">
    <source>
        <dbReference type="Pfam" id="PF04230"/>
    </source>
</evidence>
<dbReference type="InterPro" id="IPR007345">
    <property type="entry name" value="Polysacch_pyruvyl_Trfase"/>
</dbReference>
<feature type="domain" description="Polysaccharide pyruvyl transferase" evidence="1">
    <location>
        <begin position="14"/>
        <end position="313"/>
    </location>
</feature>
<dbReference type="EMBL" id="VUMI01000001">
    <property type="protein sequence ID" value="MSS86923.1"/>
    <property type="molecule type" value="Genomic_DNA"/>
</dbReference>
<evidence type="ECO:0000313" key="2">
    <source>
        <dbReference type="EMBL" id="MSS86923.1"/>
    </source>
</evidence>
<dbReference type="AlphaFoldDB" id="A0A6N7W8E4"/>
<accession>A0A6N7W8E4</accession>
<comment type="caution">
    <text evidence="2">The sequence shown here is derived from an EMBL/GenBank/DDBJ whole genome shotgun (WGS) entry which is preliminary data.</text>
</comment>
<evidence type="ECO:0000313" key="3">
    <source>
        <dbReference type="Proteomes" id="UP000436047"/>
    </source>
</evidence>
<gene>
    <name evidence="2" type="ORF">FYJ45_00690</name>
</gene>
<dbReference type="GeneID" id="86051601"/>
<dbReference type="GO" id="GO:0016740">
    <property type="term" value="F:transferase activity"/>
    <property type="evidence" value="ECO:0007669"/>
    <property type="project" value="UniProtKB-KW"/>
</dbReference>